<proteinExistence type="predicted"/>
<protein>
    <submittedName>
        <fullName evidence="1">Uncharacterized protein</fullName>
    </submittedName>
</protein>
<dbReference type="Proteomes" id="UP000091857">
    <property type="component" value="Chromosome 14"/>
</dbReference>
<keyword evidence="2" id="KW-1185">Reference proteome</keyword>
<dbReference type="EMBL" id="CM004400">
    <property type="protein sequence ID" value="KAG8639723.1"/>
    <property type="molecule type" value="Genomic_DNA"/>
</dbReference>
<evidence type="ECO:0000313" key="1">
    <source>
        <dbReference type="EMBL" id="KAG8639723.1"/>
    </source>
</evidence>
<name>A0ACB7GJP5_MANES</name>
<organism evidence="1 2">
    <name type="scientific">Manihot esculenta</name>
    <name type="common">Cassava</name>
    <name type="synonym">Jatropha manihot</name>
    <dbReference type="NCBI Taxonomy" id="3983"/>
    <lineage>
        <taxon>Eukaryota</taxon>
        <taxon>Viridiplantae</taxon>
        <taxon>Streptophyta</taxon>
        <taxon>Embryophyta</taxon>
        <taxon>Tracheophyta</taxon>
        <taxon>Spermatophyta</taxon>
        <taxon>Magnoliopsida</taxon>
        <taxon>eudicotyledons</taxon>
        <taxon>Gunneridae</taxon>
        <taxon>Pentapetalae</taxon>
        <taxon>rosids</taxon>
        <taxon>fabids</taxon>
        <taxon>Malpighiales</taxon>
        <taxon>Euphorbiaceae</taxon>
        <taxon>Crotonoideae</taxon>
        <taxon>Manihoteae</taxon>
        <taxon>Manihot</taxon>
    </lineage>
</organism>
<accession>A0ACB7GJP5</accession>
<sequence length="755" mass="82144">MCQNHFLKMGSIGNLWFLALVLLSTLSLLSATGKKTYIVHMNHNLKPLSHATHHHWYQSLTSTSDSILYTYTAAFPGFAAYLDPEEADSLKKMDSVLNVFESRLRSLHTTRSPEFLGIHSNFGLGDGRQFQEIEQAAHNVIIGFVDTGVWPESKSFDDTGLPEIPKRWKGKCLSAKDFNPKLCNKKLIGARYFLKGLEKEAPGEEPLSPLDYNGHGTHTASTAAGSPVANVSVGRYGSGTVRGMAVRARVAIYKACGNRGCADADTLAAIDRAILDGVDVISMSFGNDTGVPYHEDTNALGAFHAMQHGVFVSAAGGNSGYRRSLMGNMAPWMLTVGAGSIDRDFPAYILLGNKQLFRGISIYDGPRMGKKLVGLVYNKGNNSLSNYCSKGTVEPALVRGKVVICDAGESTSVENGLRVRKAGGVGMIVVNPFALKELSVENDLVPTVAIGTKVGNLIKEYEKTNPNPKVILGFGGVQVNVKPSPMVAEFSCRGPNPVTPQILKPDIIAPGVNIMAAWPEAVSPSRLKMDKRTVKFNYMTGTSMACPHASGIAALIKAAHPSWSISAIKSAMMTTAYNLDNTNFPIRDVATGKRANPWDFGSGHVNPAKAFSPGLIYDISKQDYAKFFCSLNYPLDQVKLNIDCSEKFADIGQLNYPSFSVFFTGNRTMVQYSRELTNVGPANSIYGVTVDAPPSVAVTVNPRRLVFRRVGEKHKYTVTFTDKSDKKSNVQATFGWIMWSNNDYKVRSPVAFAWP</sequence>
<evidence type="ECO:0000313" key="2">
    <source>
        <dbReference type="Proteomes" id="UP000091857"/>
    </source>
</evidence>
<gene>
    <name evidence="1" type="ORF">MANES_14G164700v8</name>
</gene>
<comment type="caution">
    <text evidence="1">The sequence shown here is derived from an EMBL/GenBank/DDBJ whole genome shotgun (WGS) entry which is preliminary data.</text>
</comment>
<reference evidence="2" key="1">
    <citation type="journal article" date="2016" name="Nat. Biotechnol.">
        <title>Sequencing wild and cultivated cassava and related species reveals extensive interspecific hybridization and genetic diversity.</title>
        <authorList>
            <person name="Bredeson J.V."/>
            <person name="Lyons J.B."/>
            <person name="Prochnik S.E."/>
            <person name="Wu G.A."/>
            <person name="Ha C.M."/>
            <person name="Edsinger-Gonzales E."/>
            <person name="Grimwood J."/>
            <person name="Schmutz J."/>
            <person name="Rabbi I.Y."/>
            <person name="Egesi C."/>
            <person name="Nauluvula P."/>
            <person name="Lebot V."/>
            <person name="Ndunguru J."/>
            <person name="Mkamilo G."/>
            <person name="Bart R.S."/>
            <person name="Setter T.L."/>
            <person name="Gleadow R.M."/>
            <person name="Kulakow P."/>
            <person name="Ferguson M.E."/>
            <person name="Rounsley S."/>
            <person name="Rokhsar D.S."/>
        </authorList>
    </citation>
    <scope>NUCLEOTIDE SEQUENCE [LARGE SCALE GENOMIC DNA]</scope>
    <source>
        <strain evidence="2">cv. AM560-2</strain>
    </source>
</reference>